<evidence type="ECO:0000313" key="10">
    <source>
        <dbReference type="EMBL" id="KYO17566.1"/>
    </source>
</evidence>
<dbReference type="PRINTS" id="PR01828">
    <property type="entry name" value="NEUROKININB"/>
</dbReference>
<keyword evidence="6" id="KW-0027">Amidation</keyword>
<keyword evidence="7" id="KW-0527">Neuropeptide</keyword>
<evidence type="ECO:0000256" key="3">
    <source>
        <dbReference type="ARBA" id="ARBA00022525"/>
    </source>
</evidence>
<organism evidence="10 11">
    <name type="scientific">Alligator mississippiensis</name>
    <name type="common">American alligator</name>
    <dbReference type="NCBI Taxonomy" id="8496"/>
    <lineage>
        <taxon>Eukaryota</taxon>
        <taxon>Metazoa</taxon>
        <taxon>Chordata</taxon>
        <taxon>Craniata</taxon>
        <taxon>Vertebrata</taxon>
        <taxon>Euteleostomi</taxon>
        <taxon>Archelosauria</taxon>
        <taxon>Archosauria</taxon>
        <taxon>Crocodylia</taxon>
        <taxon>Alligatoridae</taxon>
        <taxon>Alligatorinae</taxon>
        <taxon>Alligator</taxon>
    </lineage>
</organism>
<comment type="caution">
    <text evidence="10">The sequence shown here is derived from an EMBL/GenBank/DDBJ whole genome shotgun (WGS) entry which is preliminary data.</text>
</comment>
<evidence type="ECO:0000256" key="4">
    <source>
        <dbReference type="ARBA" id="ARBA00022685"/>
    </source>
</evidence>
<keyword evidence="3" id="KW-0964">Secreted</keyword>
<name>A0A151LZ93_ALLMI</name>
<dbReference type="RefSeq" id="XP_019336333.1">
    <property type="nucleotide sequence ID" value="XM_019480788.2"/>
</dbReference>
<dbReference type="InterPro" id="IPR003635">
    <property type="entry name" value="Neurokinin-B/TAC3"/>
</dbReference>
<proteinExistence type="inferred from homology"/>
<dbReference type="PANTHER" id="PTHR15536:SF1">
    <property type="entry name" value="TACHYKININ-3"/>
    <property type="match status" value="1"/>
</dbReference>
<dbReference type="GO" id="GO:0005576">
    <property type="term" value="C:extracellular region"/>
    <property type="evidence" value="ECO:0007669"/>
    <property type="project" value="UniProtKB-SubCell"/>
</dbReference>
<protein>
    <submittedName>
        <fullName evidence="10">Tachykinin-3</fullName>
    </submittedName>
</protein>
<dbReference type="GO" id="GO:0007218">
    <property type="term" value="P:neuropeptide signaling pathway"/>
    <property type="evidence" value="ECO:0007669"/>
    <property type="project" value="UniProtKB-KW"/>
</dbReference>
<dbReference type="KEGG" id="amj:102572018"/>
<evidence type="ECO:0000256" key="1">
    <source>
        <dbReference type="ARBA" id="ARBA00004613"/>
    </source>
</evidence>
<keyword evidence="4" id="KW-0165">Cleavage on pair of basic residues</keyword>
<dbReference type="AlphaFoldDB" id="A0A151LZ93"/>
<evidence type="ECO:0000256" key="5">
    <source>
        <dbReference type="ARBA" id="ARBA00022729"/>
    </source>
</evidence>
<evidence type="ECO:0000256" key="8">
    <source>
        <dbReference type="ARBA" id="ARBA00045164"/>
    </source>
</evidence>
<feature type="region of interest" description="Disordered" evidence="9">
    <location>
        <begin position="1"/>
        <end position="33"/>
    </location>
</feature>
<dbReference type="PANTHER" id="PTHR15536">
    <property type="entry name" value="TACHYKININ-3"/>
    <property type="match status" value="1"/>
</dbReference>
<dbReference type="PROSITE" id="PS00267">
    <property type="entry name" value="TACHYKININ"/>
    <property type="match status" value="1"/>
</dbReference>
<keyword evidence="11" id="KW-1185">Reference proteome</keyword>
<dbReference type="GO" id="GO:0007217">
    <property type="term" value="P:tachykinin receptor signaling pathway"/>
    <property type="evidence" value="ECO:0007669"/>
    <property type="project" value="InterPro"/>
</dbReference>
<dbReference type="EMBL" id="AKHW03006980">
    <property type="protein sequence ID" value="KYO17566.1"/>
    <property type="molecule type" value="Genomic_DNA"/>
</dbReference>
<comment type="similarity">
    <text evidence="2">Belongs to the tachykinin family.</text>
</comment>
<evidence type="ECO:0000256" key="7">
    <source>
        <dbReference type="ARBA" id="ARBA00023320"/>
    </source>
</evidence>
<feature type="region of interest" description="Disordered" evidence="9">
    <location>
        <begin position="133"/>
        <end position="156"/>
    </location>
</feature>
<comment type="subcellular location">
    <subcellularLocation>
        <location evidence="1">Secreted</location>
    </subcellularLocation>
</comment>
<dbReference type="OrthoDB" id="9397481at2759"/>
<evidence type="ECO:0000256" key="2">
    <source>
        <dbReference type="ARBA" id="ARBA00007518"/>
    </source>
</evidence>
<dbReference type="STRING" id="8496.A0A151LZ93"/>
<reference evidence="10 11" key="1">
    <citation type="journal article" date="2012" name="Genome Biol.">
        <title>Sequencing three crocodilian genomes to illuminate the evolution of archosaurs and amniotes.</title>
        <authorList>
            <person name="St John J.A."/>
            <person name="Braun E.L."/>
            <person name="Isberg S.R."/>
            <person name="Miles L.G."/>
            <person name="Chong A.Y."/>
            <person name="Gongora J."/>
            <person name="Dalzell P."/>
            <person name="Moran C."/>
            <person name="Bed'hom B."/>
            <person name="Abzhanov A."/>
            <person name="Burgess S.C."/>
            <person name="Cooksey A.M."/>
            <person name="Castoe T.A."/>
            <person name="Crawford N.G."/>
            <person name="Densmore L.D."/>
            <person name="Drew J.C."/>
            <person name="Edwards S.V."/>
            <person name="Faircloth B.C."/>
            <person name="Fujita M.K."/>
            <person name="Greenwold M.J."/>
            <person name="Hoffmann F.G."/>
            <person name="Howard J.M."/>
            <person name="Iguchi T."/>
            <person name="Janes D.E."/>
            <person name="Khan S.Y."/>
            <person name="Kohno S."/>
            <person name="de Koning A.J."/>
            <person name="Lance S.L."/>
            <person name="McCarthy F.M."/>
            <person name="McCormack J.E."/>
            <person name="Merchant M.E."/>
            <person name="Peterson D.G."/>
            <person name="Pollock D.D."/>
            <person name="Pourmand N."/>
            <person name="Raney B.J."/>
            <person name="Roessler K.A."/>
            <person name="Sanford J.R."/>
            <person name="Sawyer R.H."/>
            <person name="Schmidt C.J."/>
            <person name="Triplett E.W."/>
            <person name="Tuberville T.D."/>
            <person name="Venegas-Anaya M."/>
            <person name="Howard J.T."/>
            <person name="Jarvis E.D."/>
            <person name="Guillette L.J.Jr."/>
            <person name="Glenn T.C."/>
            <person name="Green R.E."/>
            <person name="Ray D.A."/>
        </authorList>
    </citation>
    <scope>NUCLEOTIDE SEQUENCE [LARGE SCALE GENOMIC DNA]</scope>
    <source>
        <strain evidence="10">KSC_2009_1</strain>
    </source>
</reference>
<evidence type="ECO:0000256" key="6">
    <source>
        <dbReference type="ARBA" id="ARBA00022815"/>
    </source>
</evidence>
<keyword evidence="5" id="KW-0732">Signal</keyword>
<evidence type="ECO:0000313" key="11">
    <source>
        <dbReference type="Proteomes" id="UP000050525"/>
    </source>
</evidence>
<comment type="function">
    <text evidence="8">Tachykinins are active peptides which excite neurons, evoke behavioral responses, are potent vasodilators and secretagogues, and contract (directly or indirectly) many smooth muscles. Is a critical central regulator of gonadal function.</text>
</comment>
<dbReference type="GeneID" id="102572018"/>
<gene>
    <name evidence="10" type="primary">TAC3</name>
    <name evidence="10" type="ORF">Y1Q_0020508</name>
</gene>
<dbReference type="InterPro" id="IPR013055">
    <property type="entry name" value="Tachy_Neuro_lke_CS"/>
</dbReference>
<accession>A0A151LZ93</accession>
<dbReference type="PhylomeDB" id="A0A151LZ93"/>
<dbReference type="Proteomes" id="UP000050525">
    <property type="component" value="Unassembled WGS sequence"/>
</dbReference>
<dbReference type="Pfam" id="PF03823">
    <property type="entry name" value="Neurokinin_B"/>
    <property type="match status" value="1"/>
</dbReference>
<dbReference type="CTD" id="6866"/>
<dbReference type="GO" id="GO:0045777">
    <property type="term" value="P:positive regulation of blood pressure"/>
    <property type="evidence" value="ECO:0007669"/>
    <property type="project" value="TreeGrafter"/>
</dbReference>
<sequence length="156" mass="16901">MKAAAAAPEPQRPEPGSCSGVPHGRVCKGSNPPRTDMRGHLVLTVLLSLAAWRLCQAECRDPTAGRTQIQRSSDLFKLPPSLLRRLYQGVSYEALLQLADKAPVGLQALAPPQKRDMHDFFVGLMGKRTVVPGSPVDESQEPFATFGDPWDSPSAE</sequence>
<evidence type="ECO:0000256" key="9">
    <source>
        <dbReference type="SAM" id="MobiDB-lite"/>
    </source>
</evidence>